<comment type="caution">
    <text evidence="1">The sequence shown here is derived from an EMBL/GenBank/DDBJ whole genome shotgun (WGS) entry which is preliminary data.</text>
</comment>
<dbReference type="InterPro" id="IPR023213">
    <property type="entry name" value="CAT-like_dom_sf"/>
</dbReference>
<sequence>MVDCQVILDPPMPENYFGNCVIPLVISMKNSDLSPRVPIALRSLSWASLNKRAVGVVLGPKKLLGPSSNLNWTVT</sequence>
<dbReference type="Gene3D" id="3.30.559.10">
    <property type="entry name" value="Chloramphenicol acetyltransferase-like domain"/>
    <property type="match status" value="1"/>
</dbReference>
<dbReference type="Proteomes" id="UP001370490">
    <property type="component" value="Unassembled WGS sequence"/>
</dbReference>
<accession>A0AAN8V165</accession>
<dbReference type="EMBL" id="JBAMMX010000021">
    <property type="protein sequence ID" value="KAK6919498.1"/>
    <property type="molecule type" value="Genomic_DNA"/>
</dbReference>
<proteinExistence type="predicted"/>
<dbReference type="AlphaFoldDB" id="A0AAN8V165"/>
<name>A0AAN8V165_9MAGN</name>
<evidence type="ECO:0000313" key="1">
    <source>
        <dbReference type="EMBL" id="KAK6919498.1"/>
    </source>
</evidence>
<keyword evidence="2" id="KW-1185">Reference proteome</keyword>
<reference evidence="1 2" key="1">
    <citation type="submission" date="2023-12" db="EMBL/GenBank/DDBJ databases">
        <title>A high-quality genome assembly for Dillenia turbinata (Dilleniales).</title>
        <authorList>
            <person name="Chanderbali A."/>
        </authorList>
    </citation>
    <scope>NUCLEOTIDE SEQUENCE [LARGE SCALE GENOMIC DNA]</scope>
    <source>
        <strain evidence="1">LSX21</strain>
        <tissue evidence="1">Leaf</tissue>
    </source>
</reference>
<organism evidence="1 2">
    <name type="scientific">Dillenia turbinata</name>
    <dbReference type="NCBI Taxonomy" id="194707"/>
    <lineage>
        <taxon>Eukaryota</taxon>
        <taxon>Viridiplantae</taxon>
        <taxon>Streptophyta</taxon>
        <taxon>Embryophyta</taxon>
        <taxon>Tracheophyta</taxon>
        <taxon>Spermatophyta</taxon>
        <taxon>Magnoliopsida</taxon>
        <taxon>eudicotyledons</taxon>
        <taxon>Gunneridae</taxon>
        <taxon>Pentapetalae</taxon>
        <taxon>Dilleniales</taxon>
        <taxon>Dilleniaceae</taxon>
        <taxon>Dillenia</taxon>
    </lineage>
</organism>
<protein>
    <submittedName>
        <fullName evidence="1">Uncharacterized protein</fullName>
    </submittedName>
</protein>
<gene>
    <name evidence="1" type="ORF">RJ641_015402</name>
</gene>
<evidence type="ECO:0000313" key="2">
    <source>
        <dbReference type="Proteomes" id="UP001370490"/>
    </source>
</evidence>